<comment type="caution">
    <text evidence="1">The sequence shown here is derived from an EMBL/GenBank/DDBJ whole genome shotgun (WGS) entry which is preliminary data.</text>
</comment>
<dbReference type="AlphaFoldDB" id="A0AAN9XGV7"/>
<organism evidence="1 2">
    <name type="scientific">Psophocarpus tetragonolobus</name>
    <name type="common">Winged bean</name>
    <name type="synonym">Dolichos tetragonolobus</name>
    <dbReference type="NCBI Taxonomy" id="3891"/>
    <lineage>
        <taxon>Eukaryota</taxon>
        <taxon>Viridiplantae</taxon>
        <taxon>Streptophyta</taxon>
        <taxon>Embryophyta</taxon>
        <taxon>Tracheophyta</taxon>
        <taxon>Spermatophyta</taxon>
        <taxon>Magnoliopsida</taxon>
        <taxon>eudicotyledons</taxon>
        <taxon>Gunneridae</taxon>
        <taxon>Pentapetalae</taxon>
        <taxon>rosids</taxon>
        <taxon>fabids</taxon>
        <taxon>Fabales</taxon>
        <taxon>Fabaceae</taxon>
        <taxon>Papilionoideae</taxon>
        <taxon>50 kb inversion clade</taxon>
        <taxon>NPAAA clade</taxon>
        <taxon>indigoferoid/millettioid clade</taxon>
        <taxon>Phaseoleae</taxon>
        <taxon>Psophocarpus</taxon>
    </lineage>
</organism>
<dbReference type="EMBL" id="JAYMYS010000005">
    <property type="protein sequence ID" value="KAK7392152.1"/>
    <property type="molecule type" value="Genomic_DNA"/>
</dbReference>
<accession>A0AAN9XGV7</accession>
<name>A0AAN9XGV7_PSOTE</name>
<evidence type="ECO:0000313" key="2">
    <source>
        <dbReference type="Proteomes" id="UP001386955"/>
    </source>
</evidence>
<reference evidence="1 2" key="1">
    <citation type="submission" date="2024-01" db="EMBL/GenBank/DDBJ databases">
        <title>The genomes of 5 underutilized Papilionoideae crops provide insights into root nodulation and disease resistanc.</title>
        <authorList>
            <person name="Jiang F."/>
        </authorList>
    </citation>
    <scope>NUCLEOTIDE SEQUENCE [LARGE SCALE GENOMIC DNA]</scope>
    <source>
        <strain evidence="1">DUOXIRENSHENG_FW03</strain>
        <tissue evidence="1">Leaves</tissue>
    </source>
</reference>
<proteinExistence type="predicted"/>
<protein>
    <submittedName>
        <fullName evidence="1">Uncharacterized protein</fullName>
    </submittedName>
</protein>
<gene>
    <name evidence="1" type="ORF">VNO78_20582</name>
</gene>
<evidence type="ECO:0000313" key="1">
    <source>
        <dbReference type="EMBL" id="KAK7392152.1"/>
    </source>
</evidence>
<sequence>MELIYFCTVVVGIERTESEGLACDRHCVPFRLFDRRRSVVWRAPHLHAPLPSQIYSSLFFLLTQILPRVRVSPTLASSFLS</sequence>
<dbReference type="Proteomes" id="UP001386955">
    <property type="component" value="Unassembled WGS sequence"/>
</dbReference>
<keyword evidence="2" id="KW-1185">Reference proteome</keyword>